<accession>A0A0H3B2U7</accession>
<proteinExistence type="predicted"/>
<reference evidence="1" key="1">
    <citation type="submission" date="2008-02" db="EMBL/GenBank/DDBJ databases">
        <title>Complete sequence of Yersinia pseudotuberculosis YPIII.</title>
        <authorList>
            <consortium name="US DOE Joint Genome Institute"/>
            <person name="Challacombe J.F."/>
            <person name="Bruce D."/>
            <person name="Detter J.C."/>
            <person name="Green L."/>
            <person name="Land M."/>
            <person name="Munk C."/>
            <person name="Lindler L.E."/>
            <person name="Nikolich M.P."/>
            <person name="Brettin T."/>
        </authorList>
    </citation>
    <scope>NUCLEOTIDE SEQUENCE</scope>
    <source>
        <strain evidence="1">YPIII</strain>
    </source>
</reference>
<dbReference type="KEGG" id="ypy:YPK_1623"/>
<evidence type="ECO:0000313" key="1">
    <source>
        <dbReference type="EMBL" id="ACA67916.1"/>
    </source>
</evidence>
<gene>
    <name evidence="1" type="ordered locus">YPK_1623</name>
</gene>
<dbReference type="RefSeq" id="WP_012303952.1">
    <property type="nucleotide sequence ID" value="NZ_CP009792.1"/>
</dbReference>
<dbReference type="PATRIC" id="fig|502800.11.peg.2275"/>
<dbReference type="EMBL" id="CP000950">
    <property type="protein sequence ID" value="ACA67916.1"/>
    <property type="molecule type" value="Genomic_DNA"/>
</dbReference>
<organism evidence="1">
    <name type="scientific">Yersinia pseudotuberculosis serotype O:3 (strain YPIII)</name>
    <dbReference type="NCBI Taxonomy" id="502800"/>
    <lineage>
        <taxon>Bacteria</taxon>
        <taxon>Pseudomonadati</taxon>
        <taxon>Pseudomonadota</taxon>
        <taxon>Gammaproteobacteria</taxon>
        <taxon>Enterobacterales</taxon>
        <taxon>Yersiniaceae</taxon>
        <taxon>Yersinia</taxon>
    </lineage>
</organism>
<protein>
    <submittedName>
        <fullName evidence="1">Uncharacterized protein</fullName>
    </submittedName>
</protein>
<name>A0A0H3B2U7_YERPY</name>
<dbReference type="AlphaFoldDB" id="A0A0H3B2U7"/>
<sequence length="104" mass="12113">MKIKENDGTILDVFAIYWLGNETLFLGLPKNYGGLLAYKAKNVQVIDSTLHGTFNYFSTHINGIYHWALIKERLLDDILERDEVAYNRFLEILKAEGHIDQDFY</sequence>